<reference evidence="1" key="1">
    <citation type="submission" date="2014-09" db="EMBL/GenBank/DDBJ databases">
        <authorList>
            <person name="Magalhaes I.L.F."/>
            <person name="Oliveira U."/>
            <person name="Santos F.R."/>
            <person name="Vidigal T.H.D.A."/>
            <person name="Brescovit A.D."/>
            <person name="Santos A.J."/>
        </authorList>
    </citation>
    <scope>NUCLEOTIDE SEQUENCE</scope>
    <source>
        <tissue evidence="1">Shoot tissue taken approximately 20 cm above the soil surface</tissue>
    </source>
</reference>
<reference evidence="1" key="2">
    <citation type="journal article" date="2015" name="Data Brief">
        <title>Shoot transcriptome of the giant reed, Arundo donax.</title>
        <authorList>
            <person name="Barrero R.A."/>
            <person name="Guerrero F.D."/>
            <person name="Moolhuijzen P."/>
            <person name="Goolsby J.A."/>
            <person name="Tidwell J."/>
            <person name="Bellgard S.E."/>
            <person name="Bellgard M.I."/>
        </authorList>
    </citation>
    <scope>NUCLEOTIDE SEQUENCE</scope>
    <source>
        <tissue evidence="1">Shoot tissue taken approximately 20 cm above the soil surface</tissue>
    </source>
</reference>
<name>A0A0A9FTY1_ARUDO</name>
<protein>
    <submittedName>
        <fullName evidence="1">Uncharacterized protein</fullName>
    </submittedName>
</protein>
<organism evidence="1">
    <name type="scientific">Arundo donax</name>
    <name type="common">Giant reed</name>
    <name type="synonym">Donax arundinaceus</name>
    <dbReference type="NCBI Taxonomy" id="35708"/>
    <lineage>
        <taxon>Eukaryota</taxon>
        <taxon>Viridiplantae</taxon>
        <taxon>Streptophyta</taxon>
        <taxon>Embryophyta</taxon>
        <taxon>Tracheophyta</taxon>
        <taxon>Spermatophyta</taxon>
        <taxon>Magnoliopsida</taxon>
        <taxon>Liliopsida</taxon>
        <taxon>Poales</taxon>
        <taxon>Poaceae</taxon>
        <taxon>PACMAD clade</taxon>
        <taxon>Arundinoideae</taxon>
        <taxon>Arundineae</taxon>
        <taxon>Arundo</taxon>
    </lineage>
</organism>
<dbReference type="EMBL" id="GBRH01183217">
    <property type="protein sequence ID" value="JAE14679.1"/>
    <property type="molecule type" value="Transcribed_RNA"/>
</dbReference>
<dbReference type="AlphaFoldDB" id="A0A0A9FTY1"/>
<proteinExistence type="predicted"/>
<evidence type="ECO:0000313" key="1">
    <source>
        <dbReference type="EMBL" id="JAE14679.1"/>
    </source>
</evidence>
<sequence length="84" mass="9943">MAPPYVCRRDDELVTTDNQGKKQETFLCFDCREKNLARLSVRLHSTLTRRDENYLMRLHTKPDLQAHKILILIVRTNTEVVFLI</sequence>
<accession>A0A0A9FTY1</accession>